<dbReference type="PANTHER" id="PTHR37390">
    <property type="entry name" value="OS02G0592500 PROTEIN"/>
    <property type="match status" value="1"/>
</dbReference>
<evidence type="ECO:0000256" key="4">
    <source>
        <dbReference type="SAM" id="SignalP"/>
    </source>
</evidence>
<evidence type="ECO:0000313" key="7">
    <source>
        <dbReference type="Proteomes" id="UP000036987"/>
    </source>
</evidence>
<feature type="chain" id="PRO_5005527803" description="Folate receptor-like domain-containing protein" evidence="4">
    <location>
        <begin position="28"/>
        <end position="276"/>
    </location>
</feature>
<comment type="caution">
    <text evidence="6">The sequence shown here is derived from an EMBL/GenBank/DDBJ whole genome shotgun (WGS) entry which is preliminary data.</text>
</comment>
<organism evidence="6 7">
    <name type="scientific">Zostera marina</name>
    <name type="common">Eelgrass</name>
    <dbReference type="NCBI Taxonomy" id="29655"/>
    <lineage>
        <taxon>Eukaryota</taxon>
        <taxon>Viridiplantae</taxon>
        <taxon>Streptophyta</taxon>
        <taxon>Embryophyta</taxon>
        <taxon>Tracheophyta</taxon>
        <taxon>Spermatophyta</taxon>
        <taxon>Magnoliopsida</taxon>
        <taxon>Liliopsida</taxon>
        <taxon>Zosteraceae</taxon>
        <taxon>Zostera</taxon>
    </lineage>
</organism>
<evidence type="ECO:0000256" key="3">
    <source>
        <dbReference type="SAM" id="Phobius"/>
    </source>
</evidence>
<gene>
    <name evidence="6" type="ORF">ZOSMA_22G01370</name>
</gene>
<dbReference type="Proteomes" id="UP000036987">
    <property type="component" value="Unassembled WGS sequence"/>
</dbReference>
<keyword evidence="3" id="KW-0812">Transmembrane</keyword>
<proteinExistence type="predicted"/>
<keyword evidence="2" id="KW-1015">Disulfide bond</keyword>
<dbReference type="STRING" id="29655.A0A0K9PKS2"/>
<protein>
    <recommendedName>
        <fullName evidence="5">Folate receptor-like domain-containing protein</fullName>
    </recommendedName>
</protein>
<name>A0A0K9PKS2_ZOSMR</name>
<evidence type="ECO:0000256" key="1">
    <source>
        <dbReference type="ARBA" id="ARBA00022729"/>
    </source>
</evidence>
<dbReference type="PANTHER" id="PTHR37390:SF1">
    <property type="entry name" value="FOLATE-BINDING PROTEIN 1"/>
    <property type="match status" value="1"/>
</dbReference>
<evidence type="ECO:0000259" key="5">
    <source>
        <dbReference type="Pfam" id="PF03024"/>
    </source>
</evidence>
<evidence type="ECO:0000256" key="2">
    <source>
        <dbReference type="ARBA" id="ARBA00023157"/>
    </source>
</evidence>
<keyword evidence="7" id="KW-1185">Reference proteome</keyword>
<dbReference type="Pfam" id="PF03024">
    <property type="entry name" value="Folate_rec"/>
    <property type="match status" value="1"/>
</dbReference>
<dbReference type="InterPro" id="IPR053305">
    <property type="entry name" value="Folate-binding_rcpt-like"/>
</dbReference>
<reference evidence="7" key="1">
    <citation type="journal article" date="2016" name="Nature">
        <title>The genome of the seagrass Zostera marina reveals angiosperm adaptation to the sea.</title>
        <authorList>
            <person name="Olsen J.L."/>
            <person name="Rouze P."/>
            <person name="Verhelst B."/>
            <person name="Lin Y.-C."/>
            <person name="Bayer T."/>
            <person name="Collen J."/>
            <person name="Dattolo E."/>
            <person name="De Paoli E."/>
            <person name="Dittami S."/>
            <person name="Maumus F."/>
            <person name="Michel G."/>
            <person name="Kersting A."/>
            <person name="Lauritano C."/>
            <person name="Lohaus R."/>
            <person name="Toepel M."/>
            <person name="Tonon T."/>
            <person name="Vanneste K."/>
            <person name="Amirebrahimi M."/>
            <person name="Brakel J."/>
            <person name="Bostroem C."/>
            <person name="Chovatia M."/>
            <person name="Grimwood J."/>
            <person name="Jenkins J.W."/>
            <person name="Jueterbock A."/>
            <person name="Mraz A."/>
            <person name="Stam W.T."/>
            <person name="Tice H."/>
            <person name="Bornberg-Bauer E."/>
            <person name="Green P.J."/>
            <person name="Pearson G.A."/>
            <person name="Procaccini G."/>
            <person name="Duarte C.M."/>
            <person name="Schmutz J."/>
            <person name="Reusch T.B.H."/>
            <person name="Van de Peer Y."/>
        </authorList>
    </citation>
    <scope>NUCLEOTIDE SEQUENCE [LARGE SCALE GENOMIC DNA]</scope>
    <source>
        <strain evidence="7">cv. Finnish</strain>
    </source>
</reference>
<evidence type="ECO:0000313" key="6">
    <source>
        <dbReference type="EMBL" id="KMZ68842.1"/>
    </source>
</evidence>
<accession>A0A0K9PKS2</accession>
<keyword evidence="3" id="KW-0472">Membrane</keyword>
<dbReference type="InterPro" id="IPR018143">
    <property type="entry name" value="Folate_rcpt-like"/>
</dbReference>
<dbReference type="EMBL" id="LFYR01000811">
    <property type="protein sequence ID" value="KMZ68842.1"/>
    <property type="molecule type" value="Genomic_DNA"/>
</dbReference>
<dbReference type="AlphaFoldDB" id="A0A0K9PKS2"/>
<feature type="domain" description="Folate receptor-like" evidence="5">
    <location>
        <begin position="59"/>
        <end position="174"/>
    </location>
</feature>
<sequence>MGKRGYFILLFLPTLLVFCCLLPSSGGLKQVCKSSGGRFPPFLSEGNPPGKVAKGPRDLVFCGVFRKYTCCDVAQTYPALVSVRKLASTGQANHECLHLWELLECSICDPRVGTQIGPPVICTSFCDSLWKACYDAFFSFDSKTQILSPCGLEDILCGAAGQWVSNGTELCRSAGFIVQPSEYNVVEKQFCYGGKMSLDSISESWTKSSTSELSRKTEIMSSLTNFQQWFKKQEITQSISWAVGGMVLTTGMYLNSRRKRYRQQQKHAAIIRAARR</sequence>
<keyword evidence="1 4" id="KW-0732">Signal</keyword>
<dbReference type="OMA" id="EANPECL"/>
<keyword evidence="3" id="KW-1133">Transmembrane helix</keyword>
<feature type="transmembrane region" description="Helical" evidence="3">
    <location>
        <begin position="238"/>
        <end position="256"/>
    </location>
</feature>
<feature type="signal peptide" evidence="4">
    <location>
        <begin position="1"/>
        <end position="27"/>
    </location>
</feature>
<dbReference type="OrthoDB" id="498177at2759"/>